<dbReference type="Proteomes" id="UP000294933">
    <property type="component" value="Unassembled WGS sequence"/>
</dbReference>
<dbReference type="AlphaFoldDB" id="A0A4Y7Q0I2"/>
<dbReference type="STRING" id="50990.A0A4Y7Q0I2"/>
<feature type="compositionally biased region" description="Low complexity" evidence="1">
    <location>
        <begin position="172"/>
        <end position="191"/>
    </location>
</feature>
<evidence type="ECO:0000313" key="2">
    <source>
        <dbReference type="EMBL" id="TDL20831.1"/>
    </source>
</evidence>
<evidence type="ECO:0000256" key="1">
    <source>
        <dbReference type="SAM" id="MobiDB-lite"/>
    </source>
</evidence>
<dbReference type="VEuPathDB" id="FungiDB:BD410DRAFT_790509"/>
<proteinExistence type="predicted"/>
<gene>
    <name evidence="2" type="ORF">BD410DRAFT_790509</name>
</gene>
<evidence type="ECO:0008006" key="4">
    <source>
        <dbReference type="Google" id="ProtNLM"/>
    </source>
</evidence>
<feature type="compositionally biased region" description="Low complexity" evidence="1">
    <location>
        <begin position="260"/>
        <end position="270"/>
    </location>
</feature>
<dbReference type="EMBL" id="ML170185">
    <property type="protein sequence ID" value="TDL20831.1"/>
    <property type="molecule type" value="Genomic_DNA"/>
</dbReference>
<reference evidence="2 3" key="1">
    <citation type="submission" date="2018-06" db="EMBL/GenBank/DDBJ databases">
        <title>A transcriptomic atlas of mushroom development highlights an independent origin of complex multicellularity.</title>
        <authorList>
            <consortium name="DOE Joint Genome Institute"/>
            <person name="Krizsan K."/>
            <person name="Almasi E."/>
            <person name="Merenyi Z."/>
            <person name="Sahu N."/>
            <person name="Viragh M."/>
            <person name="Koszo T."/>
            <person name="Mondo S."/>
            <person name="Kiss B."/>
            <person name="Balint B."/>
            <person name="Kues U."/>
            <person name="Barry K."/>
            <person name="Hegedus J.C."/>
            <person name="Henrissat B."/>
            <person name="Johnson J."/>
            <person name="Lipzen A."/>
            <person name="Ohm R."/>
            <person name="Nagy I."/>
            <person name="Pangilinan J."/>
            <person name="Yan J."/>
            <person name="Xiong Y."/>
            <person name="Grigoriev I.V."/>
            <person name="Hibbett D.S."/>
            <person name="Nagy L.G."/>
        </authorList>
    </citation>
    <scope>NUCLEOTIDE SEQUENCE [LARGE SCALE GENOMIC DNA]</scope>
    <source>
        <strain evidence="2 3">SZMC22713</strain>
    </source>
</reference>
<evidence type="ECO:0000313" key="3">
    <source>
        <dbReference type="Proteomes" id="UP000294933"/>
    </source>
</evidence>
<name>A0A4Y7Q0I2_9AGAM</name>
<keyword evidence="3" id="KW-1185">Reference proteome</keyword>
<feature type="region of interest" description="Disordered" evidence="1">
    <location>
        <begin position="260"/>
        <end position="281"/>
    </location>
</feature>
<dbReference type="OrthoDB" id="3256367at2759"/>
<feature type="region of interest" description="Disordered" evidence="1">
    <location>
        <begin position="172"/>
        <end position="203"/>
    </location>
</feature>
<organism evidence="2 3">
    <name type="scientific">Rickenella mellea</name>
    <dbReference type="NCBI Taxonomy" id="50990"/>
    <lineage>
        <taxon>Eukaryota</taxon>
        <taxon>Fungi</taxon>
        <taxon>Dikarya</taxon>
        <taxon>Basidiomycota</taxon>
        <taxon>Agaricomycotina</taxon>
        <taxon>Agaricomycetes</taxon>
        <taxon>Hymenochaetales</taxon>
        <taxon>Rickenellaceae</taxon>
        <taxon>Rickenella</taxon>
    </lineage>
</organism>
<protein>
    <recommendedName>
        <fullName evidence="4">F-box domain-containing protein</fullName>
    </recommendedName>
</protein>
<sequence length="421" mass="45530">MTLPPELLSQILCLACTDDGKTARALSLVSRSIHTLSAPFFFQSLAVWGRASTIALLARLKELSAHRRRVRHLFLVDCNKAQCLNGGSLPPGMDGGDDGVEHDTAWFERECMPFRHLLSLVAPTLLTLSVLTYNPLTSTTILTHPFSISFPHLQALTMHGFYPYPHVPSLSLSQSHSHSQPHSQPHSQTPTKPQTPLPSLKSLHLSGSRNPHGLLQIGALSACCPLLSHLRVSGLRSALSFAQELDAALSFAASSFSTSASSSSESTSSARGCQHGVSSGDAEEEMYQDLDLFAPRLPCTLTLLQIQPGPAPPPPPPSLRRSVSQALDTRMMAILHEKCTSASHAFRTNTASCTTPSTNNAFRTNAGEVESARGGYEKGSVSAIEFRLLERQESEDSLVALMREWEERVGVSPLWGCEGSC</sequence>
<accession>A0A4Y7Q0I2</accession>